<evidence type="ECO:0000256" key="4">
    <source>
        <dbReference type="ARBA" id="ARBA00023136"/>
    </source>
</evidence>
<keyword evidence="4 6" id="KW-0472">Membrane</keyword>
<keyword evidence="2 6" id="KW-0812">Transmembrane</keyword>
<evidence type="ECO:0000256" key="6">
    <source>
        <dbReference type="SAM" id="Phobius"/>
    </source>
</evidence>
<dbReference type="AlphaFoldDB" id="A0ABD5E1F9"/>
<evidence type="ECO:0000256" key="5">
    <source>
        <dbReference type="SAM" id="MobiDB-lite"/>
    </source>
</evidence>
<dbReference type="InterPro" id="IPR051328">
    <property type="entry name" value="T7SS_ABC-Transporter"/>
</dbReference>
<feature type="transmembrane region" description="Helical" evidence="6">
    <location>
        <begin position="281"/>
        <end position="301"/>
    </location>
</feature>
<protein>
    <recommendedName>
        <fullName evidence="9">ABC transporter permease</fullName>
    </recommendedName>
</protein>
<accession>A0ABD5E1F9</accession>
<evidence type="ECO:0000313" key="8">
    <source>
        <dbReference type="Proteomes" id="UP001183607"/>
    </source>
</evidence>
<feature type="transmembrane region" description="Helical" evidence="6">
    <location>
        <begin position="164"/>
        <end position="185"/>
    </location>
</feature>
<organism evidence="7 8">
    <name type="scientific">Streptomyces evansiae</name>
    <dbReference type="NCBI Taxonomy" id="3075535"/>
    <lineage>
        <taxon>Bacteria</taxon>
        <taxon>Bacillati</taxon>
        <taxon>Actinomycetota</taxon>
        <taxon>Actinomycetes</taxon>
        <taxon>Kitasatosporales</taxon>
        <taxon>Streptomycetaceae</taxon>
        <taxon>Streptomyces</taxon>
    </lineage>
</organism>
<evidence type="ECO:0000313" key="7">
    <source>
        <dbReference type="EMBL" id="MDT0414637.1"/>
    </source>
</evidence>
<feature type="transmembrane region" description="Helical" evidence="6">
    <location>
        <begin position="220"/>
        <end position="241"/>
    </location>
</feature>
<dbReference type="EMBL" id="JAVRER010000004">
    <property type="protein sequence ID" value="MDT0414637.1"/>
    <property type="molecule type" value="Genomic_DNA"/>
</dbReference>
<feature type="compositionally biased region" description="Acidic residues" evidence="5">
    <location>
        <begin position="328"/>
        <end position="345"/>
    </location>
</feature>
<comment type="caution">
    <text evidence="7">The sequence shown here is derived from an EMBL/GenBank/DDBJ whole genome shotgun (WGS) entry which is preliminary data.</text>
</comment>
<evidence type="ECO:0008006" key="9">
    <source>
        <dbReference type="Google" id="ProtNLM"/>
    </source>
</evidence>
<name>A0ABD5E1F9_9ACTN</name>
<sequence>MLMCVGMGLAYLGAFVNPSPHHMPVAVVGAGPSTAALAQTIHDKAAAAGESLDVRTVPDRDAAHHLLMERQLSGAFVPSGTAPELLVASTNADTSATVAEKVFTPLATAQGKPLKVTDLAPPAHGDPTGQGVFFFLVAVSIGSYASVAVLGGAGAVLRMRTRAAFVVVTSFVVSLIGAALAGPVFHVVSHGLWGVWAMAWLYSAGILFLGVGLHTFLKRWTTLTMMVLFVMLNFTTSGGLYRPELLNGFFGALHSFWNGAGLVEGLRSLVYFDHVGLGRHVLTLAAWLVVGLLATTAAGLYERRHRTAPAPAPEPPHHHAAPSGRDETPEEHEEREEEMDESVGV</sequence>
<comment type="subcellular location">
    <subcellularLocation>
        <location evidence="1">Membrane</location>
        <topology evidence="1">Multi-pass membrane protein</topology>
    </subcellularLocation>
</comment>
<dbReference type="PANTHER" id="PTHR43077">
    <property type="entry name" value="TRANSPORT PERMEASE YVFS-RELATED"/>
    <property type="match status" value="1"/>
</dbReference>
<gene>
    <name evidence="7" type="ORF">RM574_03970</name>
</gene>
<dbReference type="GO" id="GO:0016020">
    <property type="term" value="C:membrane"/>
    <property type="evidence" value="ECO:0007669"/>
    <property type="project" value="UniProtKB-SubCell"/>
</dbReference>
<proteinExistence type="predicted"/>
<keyword evidence="3 6" id="KW-1133">Transmembrane helix</keyword>
<dbReference type="PANTHER" id="PTHR43077:SF10">
    <property type="entry name" value="TRANSPORT PERMEASE PROTEIN"/>
    <property type="match status" value="1"/>
</dbReference>
<reference evidence="8" key="1">
    <citation type="submission" date="2023-07" db="EMBL/GenBank/DDBJ databases">
        <title>30 novel species of actinomycetes from the DSMZ collection.</title>
        <authorList>
            <person name="Nouioui I."/>
        </authorList>
    </citation>
    <scope>NUCLEOTIDE SEQUENCE [LARGE SCALE GENOMIC DNA]</scope>
    <source>
        <strain evidence="8">DSM 41982</strain>
    </source>
</reference>
<evidence type="ECO:0000256" key="1">
    <source>
        <dbReference type="ARBA" id="ARBA00004141"/>
    </source>
</evidence>
<evidence type="ECO:0000256" key="2">
    <source>
        <dbReference type="ARBA" id="ARBA00022692"/>
    </source>
</evidence>
<evidence type="ECO:0000256" key="3">
    <source>
        <dbReference type="ARBA" id="ARBA00022989"/>
    </source>
</evidence>
<dbReference type="Proteomes" id="UP001183607">
    <property type="component" value="Unassembled WGS sequence"/>
</dbReference>
<feature type="region of interest" description="Disordered" evidence="5">
    <location>
        <begin position="306"/>
        <end position="345"/>
    </location>
</feature>
<feature type="transmembrane region" description="Helical" evidence="6">
    <location>
        <begin position="132"/>
        <end position="157"/>
    </location>
</feature>
<feature type="transmembrane region" description="Helical" evidence="6">
    <location>
        <begin position="191"/>
        <end position="213"/>
    </location>
</feature>